<gene>
    <name evidence="1" type="ORF">H2198_009391</name>
</gene>
<accession>A0ACC2ZUL7</accession>
<dbReference type="Proteomes" id="UP001172386">
    <property type="component" value="Unassembled WGS sequence"/>
</dbReference>
<proteinExistence type="predicted"/>
<dbReference type="EMBL" id="JAPDRQ010000264">
    <property type="protein sequence ID" value="KAJ9651325.1"/>
    <property type="molecule type" value="Genomic_DNA"/>
</dbReference>
<sequence>MENKTNYVSEVEEVINSKTTGIKQQTGGDVLLVSEEGLRKIPIPTDDPNDPLNYSKWKKAGVVLTCCWFSPPETRLTGKSMTAIFSLLSLSGTGTFMQTLIQLYAPETDAHTVSNLSTYPTMVMAFGCLLFLPLSFVLGRRPVFIFVVILALITVITAGTSQNFQSHFISKLFTGIATGATESILPLIISDVTFLSERSFYFGLYWSTQNCVNAALLISLSYLTAAAGWRWYYWLFAIALGASLLLVIFLCPETRFARGLQALNGQAVYTDEFGATHILTDAEARERFGTVQAHTDTTTRKKTYLEELNPWSGITPEALKVLGRAFIKIGKSVSSPAVIFSLLASSISLGIAIGITLIYSTILEVEYHWSPASVGLFNAGIIPACFLAMLYAGWCADKINIWLAKRNGGVHKAEHHLIHMIVPGITGAIGIVLIAVCAHKPEKYSAWMMIVGWAIYEFSFTAILITTTTLAAETVPENPGAALVVVVGGKNLVSFGLSYGIIPMIFSMGYLRALMTLLGIFVGVFMLGVPVYFINPKWRKVAIKN</sequence>
<organism evidence="1 2">
    <name type="scientific">Neophaeococcomyces mojaviensis</name>
    <dbReference type="NCBI Taxonomy" id="3383035"/>
    <lineage>
        <taxon>Eukaryota</taxon>
        <taxon>Fungi</taxon>
        <taxon>Dikarya</taxon>
        <taxon>Ascomycota</taxon>
        <taxon>Pezizomycotina</taxon>
        <taxon>Eurotiomycetes</taxon>
        <taxon>Chaetothyriomycetidae</taxon>
        <taxon>Chaetothyriales</taxon>
        <taxon>Chaetothyriales incertae sedis</taxon>
        <taxon>Neophaeococcomyces</taxon>
    </lineage>
</organism>
<protein>
    <submittedName>
        <fullName evidence="1">Uncharacterized protein</fullName>
    </submittedName>
</protein>
<evidence type="ECO:0000313" key="2">
    <source>
        <dbReference type="Proteomes" id="UP001172386"/>
    </source>
</evidence>
<comment type="caution">
    <text evidence="1">The sequence shown here is derived from an EMBL/GenBank/DDBJ whole genome shotgun (WGS) entry which is preliminary data.</text>
</comment>
<name>A0ACC2ZUL7_9EURO</name>
<keyword evidence="2" id="KW-1185">Reference proteome</keyword>
<reference evidence="1" key="1">
    <citation type="submission" date="2022-10" db="EMBL/GenBank/DDBJ databases">
        <title>Culturing micro-colonial fungi from biological soil crusts in the Mojave desert and describing Neophaeococcomyces mojavensis, and introducing the new genera and species Taxawa tesnikishii.</title>
        <authorList>
            <person name="Kurbessoian T."/>
            <person name="Stajich J.E."/>
        </authorList>
    </citation>
    <scope>NUCLEOTIDE SEQUENCE</scope>
    <source>
        <strain evidence="1">JES_112</strain>
    </source>
</reference>
<evidence type="ECO:0000313" key="1">
    <source>
        <dbReference type="EMBL" id="KAJ9651325.1"/>
    </source>
</evidence>